<protein>
    <submittedName>
        <fullName evidence="1">Uncharacterized protein</fullName>
    </submittedName>
</protein>
<accession>M1YV74</accession>
<evidence type="ECO:0000313" key="1">
    <source>
        <dbReference type="EMBL" id="CCQ89507.1"/>
    </source>
</evidence>
<dbReference type="Proteomes" id="UP000011704">
    <property type="component" value="Unassembled WGS sequence"/>
</dbReference>
<sequence length="37" mass="4136">MSQDLYYSDFLNYDKGKELKSGAVQEKRGFSLTGVCG</sequence>
<reference evidence="1 2" key="1">
    <citation type="journal article" date="2013" name="Front. Microbiol.">
        <title>The genome of Nitrospina gracilis illuminates the metabolism and evolution of the major marine nitrite oxidizer.</title>
        <authorList>
            <person name="Luecker S."/>
            <person name="Nowka B."/>
            <person name="Rattei T."/>
            <person name="Spieck E."/>
            <person name="and Daims H."/>
        </authorList>
    </citation>
    <scope>NUCLEOTIDE SEQUENCE [LARGE SCALE GENOMIC DNA]</scope>
    <source>
        <strain evidence="1 2">3/211</strain>
    </source>
</reference>
<keyword evidence="2" id="KW-1185">Reference proteome</keyword>
<evidence type="ECO:0000313" key="2">
    <source>
        <dbReference type="Proteomes" id="UP000011704"/>
    </source>
</evidence>
<proteinExistence type="predicted"/>
<name>M1YV74_NITG3</name>
<dbReference type="EMBL" id="CAQJ01000009">
    <property type="protein sequence ID" value="CCQ89507.1"/>
    <property type="molecule type" value="Genomic_DNA"/>
</dbReference>
<comment type="caution">
    <text evidence="1">The sequence shown here is derived from an EMBL/GenBank/DDBJ whole genome shotgun (WGS) entry which is preliminary data.</text>
</comment>
<dbReference type="InParanoid" id="M1YV74"/>
<organism evidence="1 2">
    <name type="scientific">Nitrospina gracilis (strain 3/211)</name>
    <dbReference type="NCBI Taxonomy" id="1266370"/>
    <lineage>
        <taxon>Bacteria</taxon>
        <taxon>Pseudomonadati</taxon>
        <taxon>Nitrospinota/Tectimicrobiota group</taxon>
        <taxon>Nitrospinota</taxon>
        <taxon>Nitrospinia</taxon>
        <taxon>Nitrospinales</taxon>
        <taxon>Nitrospinaceae</taxon>
        <taxon>Nitrospina</taxon>
    </lineage>
</organism>
<dbReference type="AlphaFoldDB" id="M1YV74"/>
<dbReference type="HOGENOM" id="CLU_3346380_0_0_0"/>
<gene>
    <name evidence="1" type="ORF">NITGR_1060034</name>
</gene>